<name>A0ACB9R602_9MYRT</name>
<gene>
    <name evidence="1" type="ORF">MLD38_019661</name>
</gene>
<evidence type="ECO:0000313" key="1">
    <source>
        <dbReference type="EMBL" id="KAI4371422.1"/>
    </source>
</evidence>
<keyword evidence="2" id="KW-1185">Reference proteome</keyword>
<protein>
    <submittedName>
        <fullName evidence="1">Uncharacterized protein</fullName>
    </submittedName>
</protein>
<proteinExistence type="predicted"/>
<organism evidence="1 2">
    <name type="scientific">Melastoma candidum</name>
    <dbReference type="NCBI Taxonomy" id="119954"/>
    <lineage>
        <taxon>Eukaryota</taxon>
        <taxon>Viridiplantae</taxon>
        <taxon>Streptophyta</taxon>
        <taxon>Embryophyta</taxon>
        <taxon>Tracheophyta</taxon>
        <taxon>Spermatophyta</taxon>
        <taxon>Magnoliopsida</taxon>
        <taxon>eudicotyledons</taxon>
        <taxon>Gunneridae</taxon>
        <taxon>Pentapetalae</taxon>
        <taxon>rosids</taxon>
        <taxon>malvids</taxon>
        <taxon>Myrtales</taxon>
        <taxon>Melastomataceae</taxon>
        <taxon>Melastomatoideae</taxon>
        <taxon>Melastomateae</taxon>
        <taxon>Melastoma</taxon>
    </lineage>
</organism>
<accession>A0ACB9R602</accession>
<sequence length="198" mass="21460">MRSLVLISVVVASAFVVIDVRRLGCYKGVDAEAKAAISLRGHSESSPAIWTCLFTTICSAMGNVKDHGNLGRGRGSYGRRPEGTKPCLGHRRRNSSFSSHVLNFELFIPEQGFRHGSVLQPVTTTTISSPPSIPNWRLGPTSSRKPSGSNKLKKADEMVKGCWRDATHASDGVLPPEIQVPPNGVYDQSPMAFMKISP</sequence>
<evidence type="ECO:0000313" key="2">
    <source>
        <dbReference type="Proteomes" id="UP001057402"/>
    </source>
</evidence>
<comment type="caution">
    <text evidence="1">The sequence shown here is derived from an EMBL/GenBank/DDBJ whole genome shotgun (WGS) entry which is preliminary data.</text>
</comment>
<dbReference type="EMBL" id="CM042884">
    <property type="protein sequence ID" value="KAI4371422.1"/>
    <property type="molecule type" value="Genomic_DNA"/>
</dbReference>
<dbReference type="Proteomes" id="UP001057402">
    <property type="component" value="Chromosome 5"/>
</dbReference>
<reference evidence="2" key="1">
    <citation type="journal article" date="2023" name="Front. Plant Sci.">
        <title>Chromosomal-level genome assembly of Melastoma candidum provides insights into trichome evolution.</title>
        <authorList>
            <person name="Zhong Y."/>
            <person name="Wu W."/>
            <person name="Sun C."/>
            <person name="Zou P."/>
            <person name="Liu Y."/>
            <person name="Dai S."/>
            <person name="Zhou R."/>
        </authorList>
    </citation>
    <scope>NUCLEOTIDE SEQUENCE [LARGE SCALE GENOMIC DNA]</scope>
</reference>